<dbReference type="GO" id="GO:0072383">
    <property type="term" value="P:plus-end-directed vesicle transport along microtubule"/>
    <property type="evidence" value="ECO:0007669"/>
    <property type="project" value="TreeGrafter"/>
</dbReference>
<gene>
    <name evidence="2" type="ORF">JR316_001455</name>
</gene>
<dbReference type="OrthoDB" id="4747069at2759"/>
<dbReference type="AlphaFoldDB" id="A0A8H7Y8Q7"/>
<dbReference type="Gene3D" id="1.10.287.1490">
    <property type="match status" value="1"/>
</dbReference>
<organism evidence="2">
    <name type="scientific">Psilocybe cubensis</name>
    <name type="common">Psychedelic mushroom</name>
    <name type="synonym">Stropharia cubensis</name>
    <dbReference type="NCBI Taxonomy" id="181762"/>
    <lineage>
        <taxon>Eukaryota</taxon>
        <taxon>Fungi</taxon>
        <taxon>Dikarya</taxon>
        <taxon>Basidiomycota</taxon>
        <taxon>Agaricomycotina</taxon>
        <taxon>Agaricomycetes</taxon>
        <taxon>Agaricomycetidae</taxon>
        <taxon>Agaricales</taxon>
        <taxon>Agaricineae</taxon>
        <taxon>Strophariaceae</taxon>
        <taxon>Psilocybe</taxon>
    </lineage>
</organism>
<sequence length="725" mass="82348">MADKTVDITALSSFKSEEEPMLTTGISTPGCTWIFTYEVEKEQLSVQWERKSAQQRNVTQSSKATVQVFLSSGQTHFASSSPYIEYTAYFLNRTGADVFKFPKPRRLRGRWIFFKVSGPPSILGIEPSEHLNEIDEAIKEMDALRILIKKATDDHVAEVARLNSSLSQAHDSVKGQEKVNARLLKEIEQLQKDLDTVDEEYDTLQDKFRTVEASNKNLETEKTGLEQQVDNITAIKQQLDLDNTTLQDRVKLLEGTVADLQKRDENDKREIATLKGSITSLETNVQNLETTKKTLDKKLAAAQRRSDSLQADVSSLTELKESFENKISALTQTNIELSASNMLLTQKNAELIEQVDKLEADRSSLVKEARDAKVNAENAQRQLQKANMDVETTKSKLEAEIQQASDLQSKYTTTTLKIEHLENDLAIMTEKQRDSDDWRSSACQTIEQLQKELQEAGERELNYDPNRLYKQLDEEKKGRAADIESLSAALEEQKELSEQKTLRISDLESEAAARLADIRGLEKQIGEHLAKIATMEAKICQQANDLDEFRRQLAEDRAANNKLQAELNDKISQITVLENQQQHDAWVLQGVRNDLATAQGNLQSQQRISQNLQCSLYSEQNTSSSLRGEAARLQTDYNSLYANYTSMQKNFKRLSKEYDGLSERASHEDCVQGDDVLSLVRHNNHKLEVLRWQYKKVFSEGRHMYARMRDGSRSRPGSVTSTKTY</sequence>
<dbReference type="SUPFAM" id="SSF57997">
    <property type="entry name" value="Tropomyosin"/>
    <property type="match status" value="1"/>
</dbReference>
<name>A0A8H7Y8Q7_PSICU</name>
<feature type="coiled-coil region" evidence="1">
    <location>
        <begin position="439"/>
        <end position="580"/>
    </location>
</feature>
<dbReference type="GO" id="GO:0005776">
    <property type="term" value="C:autophagosome"/>
    <property type="evidence" value="ECO:0007669"/>
    <property type="project" value="TreeGrafter"/>
</dbReference>
<evidence type="ECO:0000313" key="2">
    <source>
        <dbReference type="EMBL" id="KAG5174787.1"/>
    </source>
</evidence>
<dbReference type="PANTHER" id="PTHR46753:SF2">
    <property type="entry name" value="FYVE AND COILED-COIL DOMAIN-CONTAINING PROTEIN 1"/>
    <property type="match status" value="1"/>
</dbReference>
<keyword evidence="1" id="KW-0175">Coiled coil</keyword>
<proteinExistence type="predicted"/>
<dbReference type="GO" id="GO:1901098">
    <property type="term" value="P:positive regulation of autophagosome maturation"/>
    <property type="evidence" value="ECO:0007669"/>
    <property type="project" value="TreeGrafter"/>
</dbReference>
<accession>A0A8H7Y8Q7</accession>
<protein>
    <submittedName>
        <fullName evidence="2">Uncharacterized protein</fullName>
    </submittedName>
</protein>
<comment type="caution">
    <text evidence="2">The sequence shown here is derived from an EMBL/GenBank/DDBJ whole genome shotgun (WGS) entry which is preliminary data.</text>
</comment>
<dbReference type="GO" id="GO:0005770">
    <property type="term" value="C:late endosome"/>
    <property type="evidence" value="ECO:0007669"/>
    <property type="project" value="TreeGrafter"/>
</dbReference>
<dbReference type="EMBL" id="JAFIQS010000001">
    <property type="protein sequence ID" value="KAG5174787.1"/>
    <property type="molecule type" value="Genomic_DNA"/>
</dbReference>
<evidence type="ECO:0000256" key="1">
    <source>
        <dbReference type="SAM" id="Coils"/>
    </source>
</evidence>
<dbReference type="PANTHER" id="PTHR46753">
    <property type="entry name" value="FYVE AND COILED-COIL DOMAIN-CONTAINING PROTEIN 1"/>
    <property type="match status" value="1"/>
</dbReference>
<feature type="coiled-coil region" evidence="1">
    <location>
        <begin position="134"/>
        <end position="410"/>
    </location>
</feature>
<reference evidence="2" key="1">
    <citation type="submission" date="2021-02" db="EMBL/GenBank/DDBJ databases">
        <title>Psilocybe cubensis genome.</title>
        <authorList>
            <person name="Mckernan K.J."/>
            <person name="Crawford S."/>
            <person name="Trippe A."/>
            <person name="Kane L.T."/>
            <person name="Mclaughlin S."/>
        </authorList>
    </citation>
    <scope>NUCLEOTIDE SEQUENCE [LARGE SCALE GENOMIC DNA]</scope>
    <source>
        <strain evidence="2">MGC-MH-2018</strain>
    </source>
</reference>